<reference evidence="17" key="1">
    <citation type="journal article" date="2018" name="J. Anim. Genet.">
        <title>Acquired interbacterial defense systems protect against interspecies antagonism in the human gut microbiome.</title>
        <authorList>
            <person name="Ross B.D."/>
            <person name="Verster A.J."/>
            <person name="Radey M.C."/>
            <person name="Schmidtke D.T."/>
            <person name="Pope C.E."/>
            <person name="Hoffman L.R."/>
            <person name="Hajjar A."/>
            <person name="Peterson S.B."/>
            <person name="Borenstein E."/>
            <person name="Mougous J."/>
        </authorList>
    </citation>
    <scope>NUCLEOTIDE SEQUENCE [LARGE SCALE GENOMIC DNA]</scope>
    <source>
        <strain evidence="17">3725 D1 iv</strain>
    </source>
</reference>
<dbReference type="Proteomes" id="UP000365824">
    <property type="component" value="Unassembled WGS sequence"/>
</dbReference>
<dbReference type="Proteomes" id="UP000473905">
    <property type="component" value="Unassembled WGS sequence"/>
</dbReference>
<proteinExistence type="predicted"/>
<accession>A0A139LN38</accession>
<dbReference type="Proteomes" id="UP000318823">
    <property type="component" value="Chromosome"/>
</dbReference>
<evidence type="ECO:0000313" key="18">
    <source>
        <dbReference type="Proteomes" id="UP000365824"/>
    </source>
</evidence>
<dbReference type="EMBL" id="QRVZ01000004">
    <property type="protein sequence ID" value="RGS85592.1"/>
    <property type="molecule type" value="Genomic_DNA"/>
</dbReference>
<evidence type="ECO:0000313" key="9">
    <source>
        <dbReference type="EMBL" id="KAB1320215.1"/>
    </source>
</evidence>
<dbReference type="Proteomes" id="UP000375690">
    <property type="component" value="Unassembled WGS sequence"/>
</dbReference>
<evidence type="ECO:0000313" key="20">
    <source>
        <dbReference type="Proteomes" id="UP000435985"/>
    </source>
</evidence>
<evidence type="ECO:0000313" key="22">
    <source>
        <dbReference type="Proteomes" id="UP000473905"/>
    </source>
</evidence>
<dbReference type="InterPro" id="IPR032508">
    <property type="entry name" value="FecR_C"/>
</dbReference>
<dbReference type="Proteomes" id="UP000460135">
    <property type="component" value="Unassembled WGS sequence"/>
</dbReference>
<dbReference type="EMBL" id="VWFC01000043">
    <property type="protein sequence ID" value="KAB1320215.1"/>
    <property type="molecule type" value="Genomic_DNA"/>
</dbReference>
<dbReference type="Proteomes" id="UP000435985">
    <property type="component" value="Unassembled WGS sequence"/>
</dbReference>
<feature type="transmembrane region" description="Helical" evidence="1">
    <location>
        <begin position="91"/>
        <end position="110"/>
    </location>
</feature>
<evidence type="ECO:0000313" key="6">
    <source>
        <dbReference type="EMBL" id="KAA4091356.1"/>
    </source>
</evidence>
<evidence type="ECO:0000313" key="17">
    <source>
        <dbReference type="Proteomes" id="UP000318823"/>
    </source>
</evidence>
<name>A0A139LN38_BACOV</name>
<dbReference type="PANTHER" id="PTHR30273">
    <property type="entry name" value="PERIPLASMIC SIGNAL SENSOR AND SIGMA FACTOR ACTIVATOR FECR-RELATED"/>
    <property type="match status" value="1"/>
</dbReference>
<evidence type="ECO:0000313" key="21">
    <source>
        <dbReference type="Proteomes" id="UP000460135"/>
    </source>
</evidence>
<dbReference type="Pfam" id="PF16344">
    <property type="entry name" value="FecR_C"/>
    <property type="match status" value="1"/>
</dbReference>
<reference evidence="18 19" key="4">
    <citation type="journal article" date="2019" name="Nat. Med.">
        <title>A library of human gut bacterial isolates paired with longitudinal multiomics data enables mechanistic microbiome research.</title>
        <authorList>
            <person name="Poyet M."/>
            <person name="Groussin M."/>
            <person name="Gibbons S.M."/>
            <person name="Avila-Pacheco J."/>
            <person name="Jiang X."/>
            <person name="Kearney S.M."/>
            <person name="Perrotta A.R."/>
            <person name="Berdy B."/>
            <person name="Zhao S."/>
            <person name="Lieberman T.D."/>
            <person name="Swanson P.K."/>
            <person name="Smith M."/>
            <person name="Roesemann S."/>
            <person name="Alexander J.E."/>
            <person name="Rich S.A."/>
            <person name="Livny J."/>
            <person name="Vlamakis H."/>
            <person name="Clish C."/>
            <person name="Bullock K."/>
            <person name="Deik A."/>
            <person name="Scott J."/>
            <person name="Pierce K.A."/>
            <person name="Xavier R.J."/>
            <person name="Alm E.J."/>
        </authorList>
    </citation>
    <scope>NUCLEOTIDE SEQUENCE [LARGE SCALE GENOMIC DNA]</scope>
    <source>
        <strain evidence="6 22">BIOML-A134</strain>
        <strain evidence="8 20">BIOML-A14</strain>
        <strain evidence="5 18">BIOML-A160</strain>
        <strain evidence="4 21">BIOML-A183</strain>
        <strain evidence="9 19">BIOML-A2</strain>
        <strain evidence="7 23">BIOML-A41</strain>
    </source>
</reference>
<evidence type="ECO:0000313" key="13">
    <source>
        <dbReference type="EMBL" id="RGS85592.1"/>
    </source>
</evidence>
<evidence type="ECO:0000313" key="4">
    <source>
        <dbReference type="EMBL" id="KAA3798703.1"/>
    </source>
</evidence>
<dbReference type="EMBL" id="CP041395">
    <property type="protein sequence ID" value="QDM10404.1"/>
    <property type="molecule type" value="Genomic_DNA"/>
</dbReference>
<evidence type="ECO:0000313" key="12">
    <source>
        <dbReference type="EMBL" id="QDM10404.1"/>
    </source>
</evidence>
<dbReference type="InterPro" id="IPR006860">
    <property type="entry name" value="FecR"/>
</dbReference>
<reference evidence="12" key="5">
    <citation type="submission" date="2019-07" db="EMBL/GenBank/DDBJ databases">
        <authorList>
            <person name="Ross B.D."/>
            <person name="Verster A.J."/>
            <person name="Radey M.C."/>
            <person name="Schmidtke D.T."/>
            <person name="Pope C.E."/>
            <person name="Hoffman L.R."/>
            <person name="Hajjar A."/>
            <person name="Peterson S.B."/>
            <person name="Borenstein E."/>
            <person name="Mougous J.D."/>
        </authorList>
    </citation>
    <scope>NUCLEOTIDE SEQUENCE</scope>
    <source>
        <strain evidence="12">3725 D1 iv</strain>
    </source>
</reference>
<dbReference type="EMBL" id="VWKB01000038">
    <property type="protein sequence ID" value="KAA4091356.1"/>
    <property type="molecule type" value="Genomic_DNA"/>
</dbReference>
<dbReference type="Gene3D" id="3.55.50.30">
    <property type="match status" value="1"/>
</dbReference>
<dbReference type="EMBL" id="VWGP01000022">
    <property type="protein sequence ID" value="KAA4529185.1"/>
    <property type="molecule type" value="Genomic_DNA"/>
</dbReference>
<keyword evidence="1" id="KW-0812">Transmembrane</keyword>
<evidence type="ECO:0000313" key="11">
    <source>
        <dbReference type="EMBL" id="MDC2745103.1"/>
    </source>
</evidence>
<dbReference type="EMBL" id="VWLB01000002">
    <property type="protein sequence ID" value="KAA3931241.1"/>
    <property type="molecule type" value="Genomic_DNA"/>
</dbReference>
<evidence type="ECO:0000313" key="7">
    <source>
        <dbReference type="EMBL" id="KAA4529185.1"/>
    </source>
</evidence>
<evidence type="ECO:0000313" key="19">
    <source>
        <dbReference type="Proteomes" id="UP000375690"/>
    </source>
</evidence>
<dbReference type="PANTHER" id="PTHR30273:SF2">
    <property type="entry name" value="PROTEIN FECR"/>
    <property type="match status" value="1"/>
</dbReference>
<dbReference type="RefSeq" id="WP_004298022.1">
    <property type="nucleotide sequence ID" value="NZ_BAABYJ010000001.1"/>
</dbReference>
<dbReference type="STRING" id="28116.Bovatus_03367"/>
<reference evidence="12" key="2">
    <citation type="journal article" date="2018" name="Nature">
        <title>Human gut bacteria contain acquired interbacterial defence systems.</title>
        <authorList>
            <person name="Ross B.D."/>
            <person name="Verster A.J."/>
            <person name="Radey M.C."/>
            <person name="Schmidtke D.T."/>
            <person name="Pope C.E."/>
            <person name="Hoffman L.R."/>
            <person name="Hajjar A."/>
            <person name="Peterson S.B."/>
            <person name="Borenstein E."/>
            <person name="Mougous J."/>
        </authorList>
    </citation>
    <scope>NUCLEOTIDE SEQUENCE</scope>
    <source>
        <strain evidence="12">3725 D1 iv</strain>
    </source>
</reference>
<reference evidence="15 16" key="3">
    <citation type="submission" date="2018-08" db="EMBL/GenBank/DDBJ databases">
        <title>A genome reference for cultivated species of the human gut microbiota.</title>
        <authorList>
            <person name="Zou Y."/>
            <person name="Xue W."/>
            <person name="Luo G."/>
        </authorList>
    </citation>
    <scope>NUCLEOTIDE SEQUENCE [LARGE SCALE GENOMIC DNA]</scope>
    <source>
        <strain evidence="14 16">AF04-46</strain>
        <strain evidence="13 15">AF20-9LB</strain>
    </source>
</reference>
<gene>
    <name evidence="14" type="ORF">DWV35_00525</name>
    <name evidence="13" type="ORF">DWX70_07250</name>
    <name evidence="12" type="ORF">DYI28_17805</name>
    <name evidence="9" type="ORF">F3B53_23580</name>
    <name evidence="7" type="ORF">F3B85_22545</name>
    <name evidence="8" type="ORF">F3B98_13910</name>
    <name evidence="6" type="ORF">F3D66_23215</name>
    <name evidence="5" type="ORF">F3F25_01945</name>
    <name evidence="4" type="ORF">F3F51_25255</name>
    <name evidence="10" type="ORF">PO240_23735</name>
    <name evidence="11" type="ORF">PO382_23150</name>
</gene>
<organism evidence="6 22">
    <name type="scientific">Bacteroides ovatus</name>
    <dbReference type="NCBI Taxonomy" id="28116"/>
    <lineage>
        <taxon>Bacteria</taxon>
        <taxon>Pseudomonadati</taxon>
        <taxon>Bacteroidota</taxon>
        <taxon>Bacteroidia</taxon>
        <taxon>Bacteroidales</taxon>
        <taxon>Bacteroidaceae</taxon>
        <taxon>Bacteroides</taxon>
    </lineage>
</organism>
<dbReference type="GeneID" id="29454442"/>
<protein>
    <submittedName>
        <fullName evidence="6">DUF4974 domain-containing protein</fullName>
    </submittedName>
</protein>
<dbReference type="GO" id="GO:0016989">
    <property type="term" value="F:sigma factor antagonist activity"/>
    <property type="evidence" value="ECO:0007669"/>
    <property type="project" value="TreeGrafter"/>
</dbReference>
<dbReference type="Proteomes" id="UP001219389">
    <property type="component" value="Unassembled WGS sequence"/>
</dbReference>
<evidence type="ECO:0000313" key="16">
    <source>
        <dbReference type="Proteomes" id="UP000286031"/>
    </source>
</evidence>
<dbReference type="EMBL" id="JAQNWR010000023">
    <property type="protein sequence ID" value="MDC2410889.1"/>
    <property type="molecule type" value="Genomic_DNA"/>
</dbReference>
<dbReference type="Proteomes" id="UP000266492">
    <property type="component" value="Unassembled WGS sequence"/>
</dbReference>
<feature type="domain" description="Protein FecR C-terminal" evidence="3">
    <location>
        <begin position="325"/>
        <end position="393"/>
    </location>
</feature>
<dbReference type="Pfam" id="PF04773">
    <property type="entry name" value="FecR"/>
    <property type="match status" value="1"/>
</dbReference>
<feature type="domain" description="FecR protein" evidence="2">
    <location>
        <begin position="192"/>
        <end position="283"/>
    </location>
</feature>
<evidence type="ECO:0000259" key="2">
    <source>
        <dbReference type="Pfam" id="PF04773"/>
    </source>
</evidence>
<reference evidence="10" key="6">
    <citation type="submission" date="2022-10" db="EMBL/GenBank/DDBJ databases">
        <title>Human gut microbiome strain richness.</title>
        <authorList>
            <person name="Chen-Liaw A."/>
        </authorList>
    </citation>
    <scope>NUCLEOTIDE SEQUENCE</scope>
    <source>
        <strain evidence="11">BSD2780120875st1_E1_BSD2780120875_150330</strain>
        <strain evidence="10">F7_m1001271B151109d0_201107</strain>
    </source>
</reference>
<sequence>MKKFENVYQDAALMRKVLLGEADEVEQKDLEKRLAECPDLRNVYEQLQSGETLKVAFGEYQKYSSKKAYQSFLQSIGQMESKGRKSRSRRVGWYAAAAVVTLAVALSFYMSNYISSEKEGKTLIQPGTQQAQLTLSDGSVIDVHRKEVSVVVDGVQVKYKKGVLSYQPTVTTQHEEKNIEEQSGKSNELVIPRGGENTVILADGTTVHLNAGSKLTYPVRFAGKRRIVRLEGEAYFDVAGDENHPFVVQTHLGEITVLGTEFNVNAYADTPVCYTTLVHGKVKFSTLNAETVTLSPGEQAVVFANSSTKRKVDLEEYVGWVDGMYIFNDRPLGDIMKTFERWYDIQVYYETPNLRDITYSGNLKRYGTINSFLDALELTGDLTYKISGRNILIYDKVEEQEWKR</sequence>
<keyword evidence="1" id="KW-1133">Transmembrane helix</keyword>
<evidence type="ECO:0000259" key="3">
    <source>
        <dbReference type="Pfam" id="PF16344"/>
    </source>
</evidence>
<dbReference type="AlphaFoldDB" id="A0A139LN38"/>
<evidence type="ECO:0000313" key="5">
    <source>
        <dbReference type="EMBL" id="KAA3931241.1"/>
    </source>
</evidence>
<keyword evidence="22" id="KW-1185">Reference proteome</keyword>
<dbReference type="EMBL" id="VWFO01000016">
    <property type="protein sequence ID" value="KAA4663622.1"/>
    <property type="molecule type" value="Genomic_DNA"/>
</dbReference>
<dbReference type="EMBL" id="QSBI01000001">
    <property type="protein sequence ID" value="RGX13288.1"/>
    <property type="molecule type" value="Genomic_DNA"/>
</dbReference>
<dbReference type="FunFam" id="2.60.120.1440:FF:000001">
    <property type="entry name" value="Putative anti-sigma factor"/>
    <property type="match status" value="1"/>
</dbReference>
<evidence type="ECO:0000256" key="1">
    <source>
        <dbReference type="SAM" id="Phobius"/>
    </source>
</evidence>
<evidence type="ECO:0000313" key="15">
    <source>
        <dbReference type="Proteomes" id="UP000266492"/>
    </source>
</evidence>
<dbReference type="Gene3D" id="2.60.120.1440">
    <property type="match status" value="1"/>
</dbReference>
<dbReference type="KEGG" id="boa:Bovatus_03367"/>
<dbReference type="Proteomes" id="UP000286031">
    <property type="component" value="Unassembled WGS sequence"/>
</dbReference>
<dbReference type="EMBL" id="JAQNZF010000045">
    <property type="protein sequence ID" value="MDC2745103.1"/>
    <property type="molecule type" value="Genomic_DNA"/>
</dbReference>
<evidence type="ECO:0000313" key="23">
    <source>
        <dbReference type="Proteomes" id="UP000478493"/>
    </source>
</evidence>
<dbReference type="Proteomes" id="UP000478493">
    <property type="component" value="Unassembled WGS sequence"/>
</dbReference>
<dbReference type="InterPro" id="IPR012373">
    <property type="entry name" value="Ferrdict_sens_TM"/>
</dbReference>
<evidence type="ECO:0000313" key="10">
    <source>
        <dbReference type="EMBL" id="MDC2410889.1"/>
    </source>
</evidence>
<evidence type="ECO:0000313" key="8">
    <source>
        <dbReference type="EMBL" id="KAA4663622.1"/>
    </source>
</evidence>
<keyword evidence="1" id="KW-0472">Membrane</keyword>
<dbReference type="EMBL" id="VWLX01000027">
    <property type="protein sequence ID" value="KAA3798703.1"/>
    <property type="molecule type" value="Genomic_DNA"/>
</dbReference>
<evidence type="ECO:0000313" key="14">
    <source>
        <dbReference type="EMBL" id="RGX13288.1"/>
    </source>
</evidence>
<dbReference type="Proteomes" id="UP001214017">
    <property type="component" value="Unassembled WGS sequence"/>
</dbReference>